<dbReference type="RefSeq" id="WP_311584143.1">
    <property type="nucleotide sequence ID" value="NZ_JAVRIF010000010.1"/>
</dbReference>
<dbReference type="Proteomes" id="UP001266357">
    <property type="component" value="Unassembled WGS sequence"/>
</dbReference>
<sequence length="133" mass="15182">MLISEAFSKFKTKQKNVNWSVSSFNNNGELVVSLWEQYFHKTSLNGKTSMTYIDKVSRWSGAGQKEFISNLDKATKTETVVRTIIARTNNPEVVDKGGDASKLKNTFAPKLNWIGKLKVWDGDNFEIEFIREI</sequence>
<keyword evidence="2" id="KW-1185">Reference proteome</keyword>
<reference evidence="1 2" key="1">
    <citation type="submission" date="2023-09" db="EMBL/GenBank/DDBJ databases">
        <authorList>
            <person name="Rey-Velasco X."/>
        </authorList>
    </citation>
    <scope>NUCLEOTIDE SEQUENCE [LARGE SCALE GENOMIC DNA]</scope>
    <source>
        <strain evidence="1 2">W431</strain>
    </source>
</reference>
<gene>
    <name evidence="1" type="ORF">RM573_15680</name>
</gene>
<proteinExistence type="predicted"/>
<accession>A0ABU3A4E0</accession>
<protein>
    <submittedName>
        <fullName evidence="1">Uncharacterized protein</fullName>
    </submittedName>
</protein>
<organism evidence="1 2">
    <name type="scientific">Thalassotalea castellviae</name>
    <dbReference type="NCBI Taxonomy" id="3075612"/>
    <lineage>
        <taxon>Bacteria</taxon>
        <taxon>Pseudomonadati</taxon>
        <taxon>Pseudomonadota</taxon>
        <taxon>Gammaproteobacteria</taxon>
        <taxon>Alteromonadales</taxon>
        <taxon>Colwelliaceae</taxon>
        <taxon>Thalassotalea</taxon>
    </lineage>
</organism>
<dbReference type="EMBL" id="JAVRIF010000010">
    <property type="protein sequence ID" value="MDT0605044.1"/>
    <property type="molecule type" value="Genomic_DNA"/>
</dbReference>
<name>A0ABU3A4E0_9GAMM</name>
<evidence type="ECO:0000313" key="2">
    <source>
        <dbReference type="Proteomes" id="UP001266357"/>
    </source>
</evidence>
<comment type="caution">
    <text evidence="1">The sequence shown here is derived from an EMBL/GenBank/DDBJ whole genome shotgun (WGS) entry which is preliminary data.</text>
</comment>
<evidence type="ECO:0000313" key="1">
    <source>
        <dbReference type="EMBL" id="MDT0605044.1"/>
    </source>
</evidence>